<dbReference type="AlphaFoldDB" id="A0AAD7NZX2"/>
<comment type="caution">
    <text evidence="2">The sequence shown here is derived from an EMBL/GenBank/DDBJ whole genome shotgun (WGS) entry which is preliminary data.</text>
</comment>
<evidence type="ECO:0000259" key="1">
    <source>
        <dbReference type="Pfam" id="PF24494"/>
    </source>
</evidence>
<evidence type="ECO:0000313" key="2">
    <source>
        <dbReference type="EMBL" id="KAJ7781883.1"/>
    </source>
</evidence>
<evidence type="ECO:0000313" key="3">
    <source>
        <dbReference type="Proteomes" id="UP001215280"/>
    </source>
</evidence>
<protein>
    <recommendedName>
        <fullName evidence="1">DUF7587 domain-containing protein</fullName>
    </recommendedName>
</protein>
<keyword evidence="3" id="KW-1185">Reference proteome</keyword>
<gene>
    <name evidence="2" type="ORF">DFH07DRAFT_791891</name>
</gene>
<sequence length="310" mass="34563">MYFPTIQDLPAHAFDDYHEYRSITANPANQLLFRVHRASGRGALVPGTGFVASNCPTPVDDPARGFYNYGTGRQWYRDQGLLISAARRHVAQWQDSTWDLPSSFLSASFSLPYALFEAHRWNRYHGCTDTLISIIDTTKINSDAWLATQLIGSTQSRAAWFARSALEVIVYERIPESAIVATAPVGAFLDGLPRWCEKAEIRSGIHASKGEVATSLGYSARRNKTPEHECELVLHSVAQSIQMLRSRLPASMADYDPITHADAVDAIVRVATMFVWWTQWITWADPAAYPAYLQRVRAVVLQALAETSGT</sequence>
<accession>A0AAD7NZX2</accession>
<name>A0AAD7NZX2_9AGAR</name>
<dbReference type="Proteomes" id="UP001215280">
    <property type="component" value="Unassembled WGS sequence"/>
</dbReference>
<organism evidence="2 3">
    <name type="scientific">Mycena maculata</name>
    <dbReference type="NCBI Taxonomy" id="230809"/>
    <lineage>
        <taxon>Eukaryota</taxon>
        <taxon>Fungi</taxon>
        <taxon>Dikarya</taxon>
        <taxon>Basidiomycota</taxon>
        <taxon>Agaricomycotina</taxon>
        <taxon>Agaricomycetes</taxon>
        <taxon>Agaricomycetidae</taxon>
        <taxon>Agaricales</taxon>
        <taxon>Marasmiineae</taxon>
        <taxon>Mycenaceae</taxon>
        <taxon>Mycena</taxon>
    </lineage>
</organism>
<dbReference type="EMBL" id="JARJLG010000004">
    <property type="protein sequence ID" value="KAJ7781883.1"/>
    <property type="molecule type" value="Genomic_DNA"/>
</dbReference>
<dbReference type="InterPro" id="IPR056009">
    <property type="entry name" value="DUF7587"/>
</dbReference>
<dbReference type="Pfam" id="PF24494">
    <property type="entry name" value="DUF7587"/>
    <property type="match status" value="1"/>
</dbReference>
<proteinExistence type="predicted"/>
<feature type="domain" description="DUF7587" evidence="1">
    <location>
        <begin position="28"/>
        <end position="186"/>
    </location>
</feature>
<reference evidence="2" key="1">
    <citation type="submission" date="2023-03" db="EMBL/GenBank/DDBJ databases">
        <title>Massive genome expansion in bonnet fungi (Mycena s.s.) driven by repeated elements and novel gene families across ecological guilds.</title>
        <authorList>
            <consortium name="Lawrence Berkeley National Laboratory"/>
            <person name="Harder C.B."/>
            <person name="Miyauchi S."/>
            <person name="Viragh M."/>
            <person name="Kuo A."/>
            <person name="Thoen E."/>
            <person name="Andreopoulos B."/>
            <person name="Lu D."/>
            <person name="Skrede I."/>
            <person name="Drula E."/>
            <person name="Henrissat B."/>
            <person name="Morin E."/>
            <person name="Kohler A."/>
            <person name="Barry K."/>
            <person name="LaButti K."/>
            <person name="Morin E."/>
            <person name="Salamov A."/>
            <person name="Lipzen A."/>
            <person name="Mereny Z."/>
            <person name="Hegedus B."/>
            <person name="Baldrian P."/>
            <person name="Stursova M."/>
            <person name="Weitz H."/>
            <person name="Taylor A."/>
            <person name="Grigoriev I.V."/>
            <person name="Nagy L.G."/>
            <person name="Martin F."/>
            <person name="Kauserud H."/>
        </authorList>
    </citation>
    <scope>NUCLEOTIDE SEQUENCE</scope>
    <source>
        <strain evidence="2">CBHHK188m</strain>
    </source>
</reference>